<keyword evidence="7" id="KW-1278">Translocase</keyword>
<dbReference type="GO" id="GO:0015421">
    <property type="term" value="F:ABC-type oligopeptide transporter activity"/>
    <property type="evidence" value="ECO:0007669"/>
    <property type="project" value="TreeGrafter"/>
</dbReference>
<dbReference type="SMART" id="SM00382">
    <property type="entry name" value="AAA"/>
    <property type="match status" value="1"/>
</dbReference>
<keyword evidence="6" id="KW-0067">ATP-binding</keyword>
<comment type="subcellular location">
    <subcellularLocation>
        <location evidence="1">Endomembrane system</location>
        <topology evidence="1">Multi-pass membrane protein</topology>
    </subcellularLocation>
</comment>
<feature type="compositionally biased region" description="Basic and acidic residues" evidence="10">
    <location>
        <begin position="679"/>
        <end position="698"/>
    </location>
</feature>
<comment type="similarity">
    <text evidence="2">Belongs to the ABC transporter superfamily. ABCB family. MHC peptide exporter (TC 3.A.1.209) subfamily.</text>
</comment>
<evidence type="ECO:0000256" key="9">
    <source>
        <dbReference type="ARBA" id="ARBA00023136"/>
    </source>
</evidence>
<evidence type="ECO:0000256" key="6">
    <source>
        <dbReference type="ARBA" id="ARBA00022840"/>
    </source>
</evidence>
<evidence type="ECO:0000256" key="5">
    <source>
        <dbReference type="ARBA" id="ARBA00022741"/>
    </source>
</evidence>
<dbReference type="InterPro" id="IPR003593">
    <property type="entry name" value="AAA+_ATPase"/>
</dbReference>
<keyword evidence="9 11" id="KW-0472">Membrane</keyword>
<evidence type="ECO:0000256" key="7">
    <source>
        <dbReference type="ARBA" id="ARBA00022967"/>
    </source>
</evidence>
<keyword evidence="5" id="KW-0547">Nucleotide-binding</keyword>
<feature type="transmembrane region" description="Helical" evidence="11">
    <location>
        <begin position="99"/>
        <end position="124"/>
    </location>
</feature>
<evidence type="ECO:0000259" key="13">
    <source>
        <dbReference type="PROSITE" id="PS50929"/>
    </source>
</evidence>
<evidence type="ECO:0000313" key="14">
    <source>
        <dbReference type="EMBL" id="OHT02034.1"/>
    </source>
</evidence>
<keyword evidence="15" id="KW-1185">Reference proteome</keyword>
<proteinExistence type="inferred from homology"/>
<feature type="transmembrane region" description="Helical" evidence="11">
    <location>
        <begin position="313"/>
        <end position="333"/>
    </location>
</feature>
<dbReference type="AlphaFoldDB" id="A0A1J4JTG3"/>
<evidence type="ECO:0000256" key="8">
    <source>
        <dbReference type="ARBA" id="ARBA00022989"/>
    </source>
</evidence>
<feature type="domain" description="ABC transporter" evidence="12">
    <location>
        <begin position="375"/>
        <end position="610"/>
    </location>
</feature>
<accession>A0A1J4JTG3</accession>
<feature type="transmembrane region" description="Helical" evidence="11">
    <location>
        <begin position="56"/>
        <end position="78"/>
    </location>
</feature>
<dbReference type="Pfam" id="PF00005">
    <property type="entry name" value="ABC_tran"/>
    <property type="match status" value="1"/>
</dbReference>
<dbReference type="GO" id="GO:0090374">
    <property type="term" value="P:oligopeptide export from mitochondrion"/>
    <property type="evidence" value="ECO:0007669"/>
    <property type="project" value="TreeGrafter"/>
</dbReference>
<evidence type="ECO:0000256" key="10">
    <source>
        <dbReference type="SAM" id="MobiDB-lite"/>
    </source>
</evidence>
<evidence type="ECO:0000256" key="11">
    <source>
        <dbReference type="SAM" id="Phobius"/>
    </source>
</evidence>
<dbReference type="OrthoDB" id="6500128at2759"/>
<dbReference type="PROSITE" id="PS50929">
    <property type="entry name" value="ABC_TM1F"/>
    <property type="match status" value="1"/>
</dbReference>
<organism evidence="14 15">
    <name type="scientific">Tritrichomonas foetus</name>
    <dbReference type="NCBI Taxonomy" id="1144522"/>
    <lineage>
        <taxon>Eukaryota</taxon>
        <taxon>Metamonada</taxon>
        <taxon>Parabasalia</taxon>
        <taxon>Tritrichomonadida</taxon>
        <taxon>Tritrichomonadidae</taxon>
        <taxon>Tritrichomonas</taxon>
    </lineage>
</organism>
<dbReference type="InterPro" id="IPR027417">
    <property type="entry name" value="P-loop_NTPase"/>
</dbReference>
<dbReference type="Gene3D" id="3.40.50.300">
    <property type="entry name" value="P-loop containing nucleotide triphosphate hydrolases"/>
    <property type="match status" value="1"/>
</dbReference>
<feature type="domain" description="ABC transmembrane type-1" evidence="13">
    <location>
        <begin position="60"/>
        <end position="333"/>
    </location>
</feature>
<evidence type="ECO:0000256" key="2">
    <source>
        <dbReference type="ARBA" id="ARBA00006493"/>
    </source>
</evidence>
<dbReference type="CDD" id="cd18577">
    <property type="entry name" value="ABC_6TM_Pgp_ABCB1_D1_like"/>
    <property type="match status" value="1"/>
</dbReference>
<feature type="region of interest" description="Disordered" evidence="10">
    <location>
        <begin position="652"/>
        <end position="705"/>
    </location>
</feature>
<dbReference type="InterPro" id="IPR039421">
    <property type="entry name" value="Type_1_exporter"/>
</dbReference>
<feature type="transmembrane region" description="Helical" evidence="11">
    <location>
        <begin position="199"/>
        <end position="218"/>
    </location>
</feature>
<keyword evidence="4 11" id="KW-0812">Transmembrane</keyword>
<dbReference type="InterPro" id="IPR011527">
    <property type="entry name" value="ABC1_TM_dom"/>
</dbReference>
<name>A0A1J4JTG3_9EUKA</name>
<feature type="compositionally biased region" description="Low complexity" evidence="10">
    <location>
        <begin position="652"/>
        <end position="678"/>
    </location>
</feature>
<dbReference type="InterPro" id="IPR036640">
    <property type="entry name" value="ABC1_TM_sf"/>
</dbReference>
<dbReference type="GO" id="GO:0005743">
    <property type="term" value="C:mitochondrial inner membrane"/>
    <property type="evidence" value="ECO:0007669"/>
    <property type="project" value="TreeGrafter"/>
</dbReference>
<evidence type="ECO:0000256" key="3">
    <source>
        <dbReference type="ARBA" id="ARBA00022448"/>
    </source>
</evidence>
<reference evidence="14" key="1">
    <citation type="submission" date="2016-10" db="EMBL/GenBank/DDBJ databases">
        <authorList>
            <person name="Benchimol M."/>
            <person name="Almeida L.G."/>
            <person name="Vasconcelos A.T."/>
            <person name="Perreira-Neves A."/>
            <person name="Rosa I.A."/>
            <person name="Tasca T."/>
            <person name="Bogo M.R."/>
            <person name="de Souza W."/>
        </authorList>
    </citation>
    <scope>NUCLEOTIDE SEQUENCE [LARGE SCALE GENOMIC DNA]</scope>
    <source>
        <strain evidence="14">K</strain>
    </source>
</reference>
<dbReference type="EMBL" id="MLAK01000884">
    <property type="protein sequence ID" value="OHT02034.1"/>
    <property type="molecule type" value="Genomic_DNA"/>
</dbReference>
<dbReference type="RefSeq" id="XP_068355170.1">
    <property type="nucleotide sequence ID" value="XM_068507638.1"/>
</dbReference>
<gene>
    <name evidence="14" type="ORF">TRFO_30946</name>
</gene>
<dbReference type="VEuPathDB" id="TrichDB:TRFO_30946"/>
<dbReference type="GeneID" id="94842342"/>
<protein>
    <submittedName>
        <fullName evidence="14">ABC transporter family protein</fullName>
    </submittedName>
</protein>
<evidence type="ECO:0000256" key="1">
    <source>
        <dbReference type="ARBA" id="ARBA00004127"/>
    </source>
</evidence>
<keyword evidence="8 11" id="KW-1133">Transmembrane helix</keyword>
<evidence type="ECO:0000259" key="12">
    <source>
        <dbReference type="PROSITE" id="PS50893"/>
    </source>
</evidence>
<comment type="caution">
    <text evidence="14">The sequence shown here is derived from an EMBL/GenBank/DDBJ whole genome shotgun (WGS) entry which is preliminary data.</text>
</comment>
<evidence type="ECO:0000256" key="4">
    <source>
        <dbReference type="ARBA" id="ARBA00022692"/>
    </source>
</evidence>
<dbReference type="GO" id="GO:0016887">
    <property type="term" value="F:ATP hydrolysis activity"/>
    <property type="evidence" value="ECO:0007669"/>
    <property type="project" value="InterPro"/>
</dbReference>
<dbReference type="Proteomes" id="UP000179807">
    <property type="component" value="Unassembled WGS sequence"/>
</dbReference>
<dbReference type="SUPFAM" id="SSF52540">
    <property type="entry name" value="P-loop containing nucleoside triphosphate hydrolases"/>
    <property type="match status" value="1"/>
</dbReference>
<dbReference type="PANTHER" id="PTHR43394:SF1">
    <property type="entry name" value="ATP-BINDING CASSETTE SUB-FAMILY B MEMBER 10, MITOCHONDRIAL"/>
    <property type="match status" value="1"/>
</dbReference>
<dbReference type="Gene3D" id="1.20.1560.10">
    <property type="entry name" value="ABC transporter type 1, transmembrane domain"/>
    <property type="match status" value="1"/>
</dbReference>
<dbReference type="PROSITE" id="PS00211">
    <property type="entry name" value="ABC_TRANSPORTER_1"/>
    <property type="match status" value="1"/>
</dbReference>
<dbReference type="InterPro" id="IPR017871">
    <property type="entry name" value="ABC_transporter-like_CS"/>
</dbReference>
<dbReference type="GO" id="GO:0005524">
    <property type="term" value="F:ATP binding"/>
    <property type="evidence" value="ECO:0007669"/>
    <property type="project" value="UniProtKB-KW"/>
</dbReference>
<dbReference type="PANTHER" id="PTHR43394">
    <property type="entry name" value="ATP-DEPENDENT PERMEASE MDL1, MITOCHONDRIAL"/>
    <property type="match status" value="1"/>
</dbReference>
<dbReference type="CDD" id="cd03249">
    <property type="entry name" value="ABC_MTABC3_MDL1_MDL2"/>
    <property type="match status" value="1"/>
</dbReference>
<keyword evidence="3" id="KW-0813">Transport</keyword>
<dbReference type="GO" id="GO:0012505">
    <property type="term" value="C:endomembrane system"/>
    <property type="evidence" value="ECO:0007669"/>
    <property type="project" value="UniProtKB-SubCell"/>
</dbReference>
<sequence length="705" mass="79177">MKQVNQNERSMSNEYSLESLGDVSFHQSEVVDSRSDRKNRIILYKKLFSTWMPRLAVIPSFILGSTPILLYLIVGIVLNAHSRHSQNNTYKALKEIRDACIYMVDLALISGVCKFLNSFCWIRIGSEFSLNLRKDLFVNMMKSDVSFFDTNPIGGIMTLLSEDSQLVQEAFGSTKGTQISNLSQFLVGIILAYSVQWKMALIATSVIPISLILILLFSKCINIYVNLKFLNLSESMTIAEETVAAIRTLKGFNRESHEHKRFMKYVKNTRSDDRKIGFFVNCMFFSVDLLMFGMILGNLYWGCKMVQSGILEAGNVFSVFGFLAFGGFGIIELQASLQGEQKAIASGGRILELTHHVPSIPFEGGKKIDDFQGKIEFKNVSFKYPTRDVYVLKNVSFTINPGQMGALVGHSGSGKSTCVQLLERYYDCESGEILLDGVNIKELDLHWLHKRIALVSQEPSLFQMTIKENIRYGKPHASHSEVESAAEIANAKKFISKFEKGFDQMVGEKGSTLSGGQRQRVAIARAVILDPVILITDEATSALDADSEKKVQVALDKVMKDRTAVIVAHRLSTIRNAHIIYVFDSGEIKESGTHEELISKHGFYFELVRRQLTKEEVDEANEGNKKLNRFKIDETSDDKSLTINSTSSHQYYSIKSSSSSSSSYSSTSREISSYSSMIHHSESIEKMKDDRSESDQKANEVMNDQ</sequence>
<dbReference type="InterPro" id="IPR003439">
    <property type="entry name" value="ABC_transporter-like_ATP-bd"/>
</dbReference>
<dbReference type="FunFam" id="3.40.50.300:FF:000140">
    <property type="entry name" value="Lipid A export ATP-binding/permease protein MsbA"/>
    <property type="match status" value="1"/>
</dbReference>
<dbReference type="Pfam" id="PF00664">
    <property type="entry name" value="ABC_membrane"/>
    <property type="match status" value="1"/>
</dbReference>
<dbReference type="SUPFAM" id="SSF90123">
    <property type="entry name" value="ABC transporter transmembrane region"/>
    <property type="match status" value="1"/>
</dbReference>
<feature type="transmembrane region" description="Helical" evidence="11">
    <location>
        <begin position="276"/>
        <end position="301"/>
    </location>
</feature>
<dbReference type="PROSITE" id="PS50893">
    <property type="entry name" value="ABC_TRANSPORTER_2"/>
    <property type="match status" value="1"/>
</dbReference>
<evidence type="ECO:0000313" key="15">
    <source>
        <dbReference type="Proteomes" id="UP000179807"/>
    </source>
</evidence>